<dbReference type="PANTHER" id="PTHR46395">
    <property type="entry name" value="ADP-RIBOSYLATION FACTOR GTPASE-ACTIVATING PROTEIN 1"/>
    <property type="match status" value="1"/>
</dbReference>
<dbReference type="CDD" id="cd08830">
    <property type="entry name" value="ArfGap_ArfGap1"/>
    <property type="match status" value="1"/>
</dbReference>
<dbReference type="STRING" id="29172.A0A0D8XS98"/>
<dbReference type="InterPro" id="IPR001164">
    <property type="entry name" value="ArfGAP_dom"/>
</dbReference>
<evidence type="ECO:0000256" key="2">
    <source>
        <dbReference type="ARBA" id="ARBA00022723"/>
    </source>
</evidence>
<evidence type="ECO:0000313" key="7">
    <source>
        <dbReference type="EMBL" id="KJH47518.1"/>
    </source>
</evidence>
<dbReference type="OrthoDB" id="983479at2759"/>
<evidence type="ECO:0000256" key="1">
    <source>
        <dbReference type="ARBA" id="ARBA00022468"/>
    </source>
</evidence>
<sequence length="275" mass="30701">MASPRTRRVLKELRPLNQNNTCFECGANNPQWVSVSYGIWICLDCSGLHRGLGVHLRSKFYLFLHNCSHCRRGLSFVRSVTMDKWKDVELAKMRVGGNQKFRDFLKNQPDYREDWSIHDKYNSRAAALFRDKVSTEADGREWSVDTSSARNYVPSMINKGDRVRSEMSRLSSDASLSSYYGGNMSSCQDIGGYSGNTAGCVSLFNDDRYRGFGSTVDPPSNQDDLLSGAMSSLSMGWNMLSRGASQAAAIAKDVSIQASQKASKLSVRIFLLSYS</sequence>
<dbReference type="SMART" id="SM00105">
    <property type="entry name" value="ArfGap"/>
    <property type="match status" value="1"/>
</dbReference>
<keyword evidence="2" id="KW-0479">Metal-binding</keyword>
<keyword evidence="3 5" id="KW-0863">Zinc-finger</keyword>
<reference evidence="8" key="2">
    <citation type="journal article" date="2016" name="Sci. Rep.">
        <title>Dictyocaulus viviparus genome, variome and transcriptome elucidate lungworm biology and support future intervention.</title>
        <authorList>
            <person name="McNulty S.N."/>
            <person name="Strube C."/>
            <person name="Rosa B.A."/>
            <person name="Martin J.C."/>
            <person name="Tyagi R."/>
            <person name="Choi Y.J."/>
            <person name="Wang Q."/>
            <person name="Hallsworth Pepin K."/>
            <person name="Zhang X."/>
            <person name="Ozersky P."/>
            <person name="Wilson R.K."/>
            <person name="Sternberg P.W."/>
            <person name="Gasser R.B."/>
            <person name="Mitreva M."/>
        </authorList>
    </citation>
    <scope>NUCLEOTIDE SEQUENCE [LARGE SCALE GENOMIC DNA]</scope>
    <source>
        <strain evidence="8">HannoverDv2000</strain>
    </source>
</reference>
<reference evidence="7 8" key="1">
    <citation type="submission" date="2013-11" db="EMBL/GenBank/DDBJ databases">
        <title>Draft genome of the bovine lungworm Dictyocaulus viviparus.</title>
        <authorList>
            <person name="Mitreva M."/>
        </authorList>
    </citation>
    <scope>NUCLEOTIDE SEQUENCE [LARGE SCALE GENOMIC DNA]</scope>
    <source>
        <strain evidence="7 8">HannoverDv2000</strain>
    </source>
</reference>
<proteinExistence type="predicted"/>
<dbReference type="EMBL" id="KN716304">
    <property type="protein sequence ID" value="KJH47518.1"/>
    <property type="molecule type" value="Genomic_DNA"/>
</dbReference>
<dbReference type="GO" id="GO:0005096">
    <property type="term" value="F:GTPase activator activity"/>
    <property type="evidence" value="ECO:0007669"/>
    <property type="project" value="UniProtKB-KW"/>
</dbReference>
<dbReference type="GO" id="GO:0008270">
    <property type="term" value="F:zinc ion binding"/>
    <property type="evidence" value="ECO:0007669"/>
    <property type="project" value="UniProtKB-KW"/>
</dbReference>
<feature type="domain" description="Arf-GAP" evidence="6">
    <location>
        <begin position="7"/>
        <end position="142"/>
    </location>
</feature>
<dbReference type="Pfam" id="PF01412">
    <property type="entry name" value="ArfGap"/>
    <property type="match status" value="2"/>
</dbReference>
<dbReference type="SUPFAM" id="SSF57863">
    <property type="entry name" value="ArfGap/RecO-like zinc finger"/>
    <property type="match status" value="1"/>
</dbReference>
<keyword evidence="8" id="KW-1185">Reference proteome</keyword>
<dbReference type="PANTHER" id="PTHR46395:SF1">
    <property type="entry name" value="ADP-RIBOSYLATION FACTOR GTPASE-ACTIVATING PROTEIN 1"/>
    <property type="match status" value="1"/>
</dbReference>
<dbReference type="GO" id="GO:0000139">
    <property type="term" value="C:Golgi membrane"/>
    <property type="evidence" value="ECO:0007669"/>
    <property type="project" value="TreeGrafter"/>
</dbReference>
<gene>
    <name evidence="7" type="ORF">DICVIV_06405</name>
</gene>
<keyword evidence="1" id="KW-0343">GTPase activation</keyword>
<organism evidence="7 8">
    <name type="scientific">Dictyocaulus viviparus</name>
    <name type="common">Bovine lungworm</name>
    <dbReference type="NCBI Taxonomy" id="29172"/>
    <lineage>
        <taxon>Eukaryota</taxon>
        <taxon>Metazoa</taxon>
        <taxon>Ecdysozoa</taxon>
        <taxon>Nematoda</taxon>
        <taxon>Chromadorea</taxon>
        <taxon>Rhabditida</taxon>
        <taxon>Rhabditina</taxon>
        <taxon>Rhabditomorpha</taxon>
        <taxon>Strongyloidea</taxon>
        <taxon>Metastrongylidae</taxon>
        <taxon>Dictyocaulus</taxon>
    </lineage>
</organism>
<evidence type="ECO:0000256" key="3">
    <source>
        <dbReference type="ARBA" id="ARBA00022771"/>
    </source>
</evidence>
<evidence type="ECO:0000313" key="8">
    <source>
        <dbReference type="Proteomes" id="UP000053766"/>
    </source>
</evidence>
<dbReference type="PRINTS" id="PR00405">
    <property type="entry name" value="REVINTRACTNG"/>
</dbReference>
<name>A0A0D8XS98_DICVI</name>
<dbReference type="GO" id="GO:0030100">
    <property type="term" value="P:regulation of endocytosis"/>
    <property type="evidence" value="ECO:0007669"/>
    <property type="project" value="TreeGrafter"/>
</dbReference>
<protein>
    <submittedName>
        <fullName evidence="7">Putative GTP-ase activating protein</fullName>
    </submittedName>
</protein>
<dbReference type="InterPro" id="IPR037278">
    <property type="entry name" value="ARFGAP/RecO"/>
</dbReference>
<evidence type="ECO:0000256" key="4">
    <source>
        <dbReference type="ARBA" id="ARBA00022833"/>
    </source>
</evidence>
<evidence type="ECO:0000256" key="5">
    <source>
        <dbReference type="PROSITE-ProRule" id="PRU00288"/>
    </source>
</evidence>
<accession>A0A0D8XS98</accession>
<dbReference type="Gene3D" id="1.10.220.150">
    <property type="entry name" value="Arf GTPase activating protein"/>
    <property type="match status" value="1"/>
</dbReference>
<dbReference type="Proteomes" id="UP000053766">
    <property type="component" value="Unassembled WGS sequence"/>
</dbReference>
<dbReference type="GO" id="GO:0032012">
    <property type="term" value="P:regulation of ARF protein signal transduction"/>
    <property type="evidence" value="ECO:0007669"/>
    <property type="project" value="TreeGrafter"/>
</dbReference>
<dbReference type="InterPro" id="IPR038508">
    <property type="entry name" value="ArfGAP_dom_sf"/>
</dbReference>
<evidence type="ECO:0000259" key="6">
    <source>
        <dbReference type="PROSITE" id="PS50115"/>
    </source>
</evidence>
<dbReference type="AlphaFoldDB" id="A0A0D8XS98"/>
<dbReference type="PROSITE" id="PS50115">
    <property type="entry name" value="ARFGAP"/>
    <property type="match status" value="1"/>
</dbReference>
<keyword evidence="4" id="KW-0862">Zinc</keyword>